<organism evidence="3 4">
    <name type="scientific">Acinetobacter faecalis</name>
    <dbReference type="NCBI Taxonomy" id="2665161"/>
    <lineage>
        <taxon>Bacteria</taxon>
        <taxon>Pseudomonadati</taxon>
        <taxon>Pseudomonadota</taxon>
        <taxon>Gammaproteobacteria</taxon>
        <taxon>Moraxellales</taxon>
        <taxon>Moraxellaceae</taxon>
        <taxon>Acinetobacter</taxon>
    </lineage>
</organism>
<dbReference type="AlphaFoldDB" id="A0A6L6GH42"/>
<dbReference type="RefSeq" id="WP_154772744.1">
    <property type="nucleotide sequence ID" value="NZ_JAXHPE010000055.1"/>
</dbReference>
<accession>A0A6L6GH42</accession>
<evidence type="ECO:0000313" key="1">
    <source>
        <dbReference type="EMBL" id="MDY6486860.1"/>
    </source>
</evidence>
<evidence type="ECO:0000313" key="4">
    <source>
        <dbReference type="Proteomes" id="UP000473854"/>
    </source>
</evidence>
<sequence>MVAKKRLVLTFCILGFLQTSFAGFDRFWILSKDANTQIGDTWDSMSDEEQQALIKRYQSLNKELPESARNSLQQRMDWFSQLPDAEKQQMREAWQKMSTQERKELSQRLQKAEPENRALIREEYIQKYKTIYNN</sequence>
<dbReference type="InterPro" id="IPR021455">
    <property type="entry name" value="DUF3106"/>
</dbReference>
<dbReference type="EMBL" id="JAXHPO010000003">
    <property type="protein sequence ID" value="MDY6549366.1"/>
    <property type="molecule type" value="Genomic_DNA"/>
</dbReference>
<dbReference type="Proteomes" id="UP001284094">
    <property type="component" value="Unassembled WGS sequence"/>
</dbReference>
<comment type="caution">
    <text evidence="3">The sequence shown here is derived from an EMBL/GenBank/DDBJ whole genome shotgun (WGS) entry which is preliminary data.</text>
</comment>
<dbReference type="Proteomes" id="UP000473854">
    <property type="component" value="Unassembled WGS sequence"/>
</dbReference>
<evidence type="ECO:0000313" key="2">
    <source>
        <dbReference type="EMBL" id="MDY6549366.1"/>
    </source>
</evidence>
<keyword evidence="6" id="KW-1185">Reference proteome</keyword>
<dbReference type="EMBL" id="JAXHPL010000028">
    <property type="protein sequence ID" value="MDY6486860.1"/>
    <property type="molecule type" value="Genomic_DNA"/>
</dbReference>
<dbReference type="EMBL" id="WLYL01000016">
    <property type="protein sequence ID" value="MTD11134.1"/>
    <property type="molecule type" value="Genomic_DNA"/>
</dbReference>
<reference evidence="2 6" key="4">
    <citation type="journal article" date="2024" name="Syst. Appl. Microbiol.">
        <title>Evidence for the occurrence of Acinetobacter faecalis in cattle feces and its emended description.</title>
        <authorList>
            <person name="Kyselkova M."/>
            <person name="Xanthopoulou K."/>
            <person name="Shestivska V."/>
            <person name="Spanelova P."/>
            <person name="Maixnerova M."/>
            <person name="Higgins P.G."/>
            <person name="Nemec A."/>
        </authorList>
    </citation>
    <scope>NUCLEOTIDE SEQUENCE [LARGE SCALE GENOMIC DNA]</scope>
    <source>
        <strain evidence="2 6">ANC 7225</strain>
    </source>
</reference>
<evidence type="ECO:0000313" key="5">
    <source>
        <dbReference type="Proteomes" id="UP001278995"/>
    </source>
</evidence>
<gene>
    <name evidence="3" type="ORF">GIX10_06730</name>
    <name evidence="2" type="ORF">SKM48_01060</name>
    <name evidence="1" type="ORF">SKM51_06555</name>
</gene>
<proteinExistence type="predicted"/>
<name>A0A6L6GH42_9GAMM</name>
<reference evidence="3 4" key="1">
    <citation type="submission" date="2019-11" db="EMBL/GenBank/DDBJ databases">
        <authorList>
            <person name="An D."/>
        </authorList>
    </citation>
    <scope>NUCLEOTIDE SEQUENCE [LARGE SCALE GENOMIC DNA]</scope>
    <source>
        <strain evidence="3 4">YIM 103518</strain>
    </source>
</reference>
<protein>
    <submittedName>
        <fullName evidence="3">DUF3106 domain-containing protein</fullName>
    </submittedName>
</protein>
<reference evidence="2" key="3">
    <citation type="submission" date="2023-11" db="EMBL/GenBank/DDBJ databases">
        <authorList>
            <person name="Kyselkova M."/>
            <person name="Xanthopoulou K."/>
            <person name="Shestivska V."/>
            <person name="Spanelova P."/>
            <person name="Maixnerova M."/>
            <person name="Higgins P.G."/>
            <person name="Nemec A."/>
        </authorList>
    </citation>
    <scope>NUCLEOTIDE SEQUENCE</scope>
    <source>
        <strain evidence="2">ANC 7225</strain>
    </source>
</reference>
<dbReference type="Proteomes" id="UP001278995">
    <property type="component" value="Unassembled WGS sequence"/>
</dbReference>
<evidence type="ECO:0000313" key="6">
    <source>
        <dbReference type="Proteomes" id="UP001284094"/>
    </source>
</evidence>
<evidence type="ECO:0000313" key="3">
    <source>
        <dbReference type="EMBL" id="MTD11134.1"/>
    </source>
</evidence>
<dbReference type="Pfam" id="PF11304">
    <property type="entry name" value="DUF3106"/>
    <property type="match status" value="1"/>
</dbReference>
<reference evidence="1 5" key="2">
    <citation type="submission" date="2023-11" db="EMBL/GenBank/DDBJ databases">
        <title>The common occurrence of Acinetobacte faecalis in cattle feces and its emended description.</title>
        <authorList>
            <person name="Kyselkova M."/>
            <person name="Xanthopoulou K."/>
            <person name="Shestivska V."/>
            <person name="Spanelova P."/>
            <person name="Maixnerova M."/>
            <person name="Higgins P.G."/>
            <person name="Nemec A."/>
        </authorList>
    </citation>
    <scope>NUCLEOTIDE SEQUENCE [LARGE SCALE GENOMIC DNA]</scope>
    <source>
        <strain evidence="1 5">ANC 7483</strain>
    </source>
</reference>